<comment type="caution">
    <text evidence="3">The sequence shown here is derived from an EMBL/GenBank/DDBJ whole genome shotgun (WGS) entry which is preliminary data.</text>
</comment>
<name>A0ABU5ZS19_9FLAO</name>
<sequence length="259" mass="31011">MEKNTTHREKVTAIIPCYNEEHNMKEVLESVSFADEIMVVDSYSTDRSVEIAKKYTDFIIQREFDYPSTQKNWAIPQANNEWILLVDADERVTPELKSEVLEVLKAPDKDNHVAYWIKRMNHFMGERIHYSGWRNDKVIRLFHRDKCKYDNRHVHEEIVTEGKVGMLHSKFYHNTYTTFDAYISKLNKYASWQAEDYDKKTGKLTPYHFIIKPFWGFFKHYVIQSGFRDGVPGLVIGYVQCYAVFMRYIKLWLLRRNRK</sequence>
<organism evidence="3 4">
    <name type="scientific">Aquimarina gracilis</name>
    <dbReference type="NCBI Taxonomy" id="874422"/>
    <lineage>
        <taxon>Bacteria</taxon>
        <taxon>Pseudomonadati</taxon>
        <taxon>Bacteroidota</taxon>
        <taxon>Flavobacteriia</taxon>
        <taxon>Flavobacteriales</taxon>
        <taxon>Flavobacteriaceae</taxon>
        <taxon>Aquimarina</taxon>
    </lineage>
</organism>
<evidence type="ECO:0000256" key="1">
    <source>
        <dbReference type="ARBA" id="ARBA00038494"/>
    </source>
</evidence>
<accession>A0ABU5ZS19</accession>
<dbReference type="RefSeq" id="WP_324179009.1">
    <property type="nucleotide sequence ID" value="NZ_BAABAW010000003.1"/>
</dbReference>
<protein>
    <submittedName>
        <fullName evidence="3">Glycosyltransferase family 2 protein</fullName>
        <ecNumber evidence="3">2.4.-.-</ecNumber>
    </submittedName>
</protein>
<dbReference type="CDD" id="cd02511">
    <property type="entry name" value="Beta4Glucosyltransferase"/>
    <property type="match status" value="1"/>
</dbReference>
<keyword evidence="4" id="KW-1185">Reference proteome</keyword>
<comment type="similarity">
    <text evidence="1">Belongs to the glycosyltransferase 2 family. WaaE/KdtX subfamily.</text>
</comment>
<gene>
    <name evidence="3" type="ORF">U6A24_03120</name>
</gene>
<evidence type="ECO:0000313" key="3">
    <source>
        <dbReference type="EMBL" id="MEB3344433.1"/>
    </source>
</evidence>
<evidence type="ECO:0000259" key="2">
    <source>
        <dbReference type="Pfam" id="PF00535"/>
    </source>
</evidence>
<dbReference type="EC" id="2.4.-.-" evidence="3"/>
<proteinExistence type="inferred from homology"/>
<feature type="domain" description="Glycosyltransferase 2-like" evidence="2">
    <location>
        <begin position="13"/>
        <end position="119"/>
    </location>
</feature>
<dbReference type="Pfam" id="PF00535">
    <property type="entry name" value="Glycos_transf_2"/>
    <property type="match status" value="1"/>
</dbReference>
<dbReference type="SUPFAM" id="SSF53448">
    <property type="entry name" value="Nucleotide-diphospho-sugar transferases"/>
    <property type="match status" value="1"/>
</dbReference>
<keyword evidence="3" id="KW-0808">Transferase</keyword>
<dbReference type="GO" id="GO:0016757">
    <property type="term" value="F:glycosyltransferase activity"/>
    <property type="evidence" value="ECO:0007669"/>
    <property type="project" value="UniProtKB-KW"/>
</dbReference>
<dbReference type="EMBL" id="JAYKLX010000002">
    <property type="protein sequence ID" value="MEB3344433.1"/>
    <property type="molecule type" value="Genomic_DNA"/>
</dbReference>
<dbReference type="Proteomes" id="UP001327027">
    <property type="component" value="Unassembled WGS sequence"/>
</dbReference>
<dbReference type="PANTHER" id="PTHR43630:SF2">
    <property type="entry name" value="GLYCOSYLTRANSFERASE"/>
    <property type="match status" value="1"/>
</dbReference>
<dbReference type="Gene3D" id="3.90.550.10">
    <property type="entry name" value="Spore Coat Polysaccharide Biosynthesis Protein SpsA, Chain A"/>
    <property type="match status" value="1"/>
</dbReference>
<dbReference type="InterPro" id="IPR029044">
    <property type="entry name" value="Nucleotide-diphossugar_trans"/>
</dbReference>
<evidence type="ECO:0000313" key="4">
    <source>
        <dbReference type="Proteomes" id="UP001327027"/>
    </source>
</evidence>
<reference evidence="3 4" key="1">
    <citation type="journal article" date="2013" name="Int. J. Syst. Evol. Microbiol.">
        <title>Aquimarina gracilis sp. nov., isolated from the gut microflora of a mussel, Mytilus coruscus, and emended description of Aquimarina spongiae.</title>
        <authorList>
            <person name="Park S.C."/>
            <person name="Choe H.N."/>
            <person name="Baik K.S."/>
            <person name="Seong C.N."/>
        </authorList>
    </citation>
    <scope>NUCLEOTIDE SEQUENCE [LARGE SCALE GENOMIC DNA]</scope>
    <source>
        <strain evidence="3 4">PSC32</strain>
    </source>
</reference>
<keyword evidence="3" id="KW-0328">Glycosyltransferase</keyword>
<dbReference type="InterPro" id="IPR001173">
    <property type="entry name" value="Glyco_trans_2-like"/>
</dbReference>
<dbReference type="PANTHER" id="PTHR43630">
    <property type="entry name" value="POLY-BETA-1,6-N-ACETYL-D-GLUCOSAMINE SYNTHASE"/>
    <property type="match status" value="1"/>
</dbReference>